<proteinExistence type="predicted"/>
<dbReference type="EMBL" id="MCFL01000002">
    <property type="protein sequence ID" value="ORZ40940.1"/>
    <property type="molecule type" value="Genomic_DNA"/>
</dbReference>
<keyword evidence="2" id="KW-1185">Reference proteome</keyword>
<protein>
    <submittedName>
        <fullName evidence="1">Uncharacterized protein</fullName>
    </submittedName>
</protein>
<evidence type="ECO:0000313" key="1">
    <source>
        <dbReference type="EMBL" id="ORZ40940.1"/>
    </source>
</evidence>
<accession>A0A1Y2I261</accession>
<gene>
    <name evidence="1" type="ORF">BCR44DRAFT_1424079</name>
</gene>
<organism evidence="1 2">
    <name type="scientific">Catenaria anguillulae PL171</name>
    <dbReference type="NCBI Taxonomy" id="765915"/>
    <lineage>
        <taxon>Eukaryota</taxon>
        <taxon>Fungi</taxon>
        <taxon>Fungi incertae sedis</taxon>
        <taxon>Blastocladiomycota</taxon>
        <taxon>Blastocladiomycetes</taxon>
        <taxon>Blastocladiales</taxon>
        <taxon>Catenariaceae</taxon>
        <taxon>Catenaria</taxon>
    </lineage>
</organism>
<reference evidence="1 2" key="1">
    <citation type="submission" date="2016-07" db="EMBL/GenBank/DDBJ databases">
        <title>Pervasive Adenine N6-methylation of Active Genes in Fungi.</title>
        <authorList>
            <consortium name="DOE Joint Genome Institute"/>
            <person name="Mondo S.J."/>
            <person name="Dannebaum R.O."/>
            <person name="Kuo R.C."/>
            <person name="Labutti K."/>
            <person name="Haridas S."/>
            <person name="Kuo A."/>
            <person name="Salamov A."/>
            <person name="Ahrendt S.R."/>
            <person name="Lipzen A."/>
            <person name="Sullivan W."/>
            <person name="Andreopoulos W.B."/>
            <person name="Clum A."/>
            <person name="Lindquist E."/>
            <person name="Daum C."/>
            <person name="Ramamoorthy G.K."/>
            <person name="Gryganskyi A."/>
            <person name="Culley D."/>
            <person name="Magnuson J.K."/>
            <person name="James T.Y."/>
            <person name="O'Malley M.A."/>
            <person name="Stajich J.E."/>
            <person name="Spatafora J.W."/>
            <person name="Visel A."/>
            <person name="Grigoriev I.V."/>
        </authorList>
    </citation>
    <scope>NUCLEOTIDE SEQUENCE [LARGE SCALE GENOMIC DNA]</scope>
    <source>
        <strain evidence="1 2">PL171</strain>
    </source>
</reference>
<evidence type="ECO:0000313" key="2">
    <source>
        <dbReference type="Proteomes" id="UP000193411"/>
    </source>
</evidence>
<name>A0A1Y2I261_9FUNG</name>
<comment type="caution">
    <text evidence="1">The sequence shown here is derived from an EMBL/GenBank/DDBJ whole genome shotgun (WGS) entry which is preliminary data.</text>
</comment>
<feature type="non-terminal residue" evidence="1">
    <location>
        <position position="85"/>
    </location>
</feature>
<dbReference type="AlphaFoldDB" id="A0A1Y2I261"/>
<sequence length="85" mass="9609">MGSPVLFLCVCLWGPQKYMSRGYCIRVTLFVAAETLRFAIMLAGSNSKDTRIGHGIGRRIQTCPRRHIIVLVATMTERRRLKLAT</sequence>
<dbReference type="Proteomes" id="UP000193411">
    <property type="component" value="Unassembled WGS sequence"/>
</dbReference>